<evidence type="ECO:0000313" key="4">
    <source>
        <dbReference type="Proteomes" id="UP001498476"/>
    </source>
</evidence>
<dbReference type="Proteomes" id="UP001498476">
    <property type="component" value="Unassembled WGS sequence"/>
</dbReference>
<gene>
    <name evidence="3" type="ORF">QQX98_007373</name>
</gene>
<organism evidence="3 4">
    <name type="scientific">Neonectria punicea</name>
    <dbReference type="NCBI Taxonomy" id="979145"/>
    <lineage>
        <taxon>Eukaryota</taxon>
        <taxon>Fungi</taxon>
        <taxon>Dikarya</taxon>
        <taxon>Ascomycota</taxon>
        <taxon>Pezizomycotina</taxon>
        <taxon>Sordariomycetes</taxon>
        <taxon>Hypocreomycetidae</taxon>
        <taxon>Hypocreales</taxon>
        <taxon>Nectriaceae</taxon>
        <taxon>Neonectria</taxon>
    </lineage>
</organism>
<comment type="similarity">
    <text evidence="1">Belongs to the methyltransferase superfamily. LaeA methyltransferase family.</text>
</comment>
<dbReference type="SUPFAM" id="SSF53335">
    <property type="entry name" value="S-adenosyl-L-methionine-dependent methyltransferases"/>
    <property type="match status" value="1"/>
</dbReference>
<accession>A0ABR1GY23</accession>
<dbReference type="InterPro" id="IPR029063">
    <property type="entry name" value="SAM-dependent_MTases_sf"/>
</dbReference>
<comment type="caution">
    <text evidence="3">The sequence shown here is derived from an EMBL/GenBank/DDBJ whole genome shotgun (WGS) entry which is preliminary data.</text>
</comment>
<dbReference type="PANTHER" id="PTHR43591">
    <property type="entry name" value="METHYLTRANSFERASE"/>
    <property type="match status" value="1"/>
</dbReference>
<evidence type="ECO:0000313" key="3">
    <source>
        <dbReference type="EMBL" id="KAK7413730.1"/>
    </source>
</evidence>
<sequence length="327" mass="37357">MAHQDPIEHDHLGTGHIAVDDATNDNDSALGVDSWDEDDTKSLSSSVLKYTWENGRRYHAYRDGSYWGPNDERQLDTEDFMHSMFLTILDGRLYLAPIPKNPQKVLDVGCGTGIWTIEFAQQHESAEVIGVDLSPVQPSMVPMNVKFEVDDVNLEWTYPRDSFDFIHIRMLTGSINSWPDFHRKVLDHLTLGGWVEQVELSVKTKSDDGTVTPDMPFSKWEHVFTVAGEQMGKTFMACEIAADSMRQAGFQNVNELRLKLPIGRWPRHETLKIWGTWCRAFLADGLEGFGLRMMTSVLGWTYEETQAFLADMKRHLMDPKIHGYVEM</sequence>
<name>A0ABR1GY23_9HYPO</name>
<feature type="compositionally biased region" description="Basic and acidic residues" evidence="2">
    <location>
        <begin position="1"/>
        <end position="13"/>
    </location>
</feature>
<dbReference type="Gene3D" id="3.40.50.150">
    <property type="entry name" value="Vaccinia Virus protein VP39"/>
    <property type="match status" value="1"/>
</dbReference>
<dbReference type="CDD" id="cd02440">
    <property type="entry name" value="AdoMet_MTases"/>
    <property type="match status" value="1"/>
</dbReference>
<dbReference type="PANTHER" id="PTHR43591:SF24">
    <property type="entry name" value="2-METHOXY-6-POLYPRENYL-1,4-BENZOQUINOL METHYLASE, MITOCHONDRIAL"/>
    <property type="match status" value="1"/>
</dbReference>
<dbReference type="Pfam" id="PF13489">
    <property type="entry name" value="Methyltransf_23"/>
    <property type="match status" value="1"/>
</dbReference>
<evidence type="ECO:0000256" key="2">
    <source>
        <dbReference type="SAM" id="MobiDB-lite"/>
    </source>
</evidence>
<proteinExistence type="inferred from homology"/>
<evidence type="ECO:0000256" key="1">
    <source>
        <dbReference type="ARBA" id="ARBA00038158"/>
    </source>
</evidence>
<evidence type="ECO:0008006" key="5">
    <source>
        <dbReference type="Google" id="ProtNLM"/>
    </source>
</evidence>
<feature type="region of interest" description="Disordered" evidence="2">
    <location>
        <begin position="1"/>
        <end position="20"/>
    </location>
</feature>
<keyword evidence="4" id="KW-1185">Reference proteome</keyword>
<reference evidence="3 4" key="1">
    <citation type="journal article" date="2025" name="Microbiol. Resour. Announc.">
        <title>Draft genome sequences for Neonectria magnoliae and Neonectria punicea, canker pathogens of Liriodendron tulipifera and Acer saccharum in West Virginia.</title>
        <authorList>
            <person name="Petronek H.M."/>
            <person name="Kasson M.T."/>
            <person name="Metheny A.M."/>
            <person name="Stauder C.M."/>
            <person name="Lovett B."/>
            <person name="Lynch S.C."/>
            <person name="Garnas J.R."/>
            <person name="Kasson L.R."/>
            <person name="Stajich J.E."/>
        </authorList>
    </citation>
    <scope>NUCLEOTIDE SEQUENCE [LARGE SCALE GENOMIC DNA]</scope>
    <source>
        <strain evidence="3 4">NRRL 64653</strain>
    </source>
</reference>
<protein>
    <recommendedName>
        <fullName evidence="5">S-adenosyl-L-methionine-dependent methyltransferase</fullName>
    </recommendedName>
</protein>
<dbReference type="EMBL" id="JAZAVJ010000120">
    <property type="protein sequence ID" value="KAK7413730.1"/>
    <property type="molecule type" value="Genomic_DNA"/>
</dbReference>